<dbReference type="Proteomes" id="UP000220226">
    <property type="component" value="Unassembled WGS sequence"/>
</dbReference>
<dbReference type="AlphaFoldDB" id="A0A2B1ISD9"/>
<evidence type="ECO:0000313" key="1">
    <source>
        <dbReference type="EMBL" id="PFC75552.1"/>
    </source>
</evidence>
<organism evidence="1 2">
    <name type="scientific">Bacillus cereus</name>
    <dbReference type="NCBI Taxonomy" id="1396"/>
    <lineage>
        <taxon>Bacteria</taxon>
        <taxon>Bacillati</taxon>
        <taxon>Bacillota</taxon>
        <taxon>Bacilli</taxon>
        <taxon>Bacillales</taxon>
        <taxon>Bacillaceae</taxon>
        <taxon>Bacillus</taxon>
        <taxon>Bacillus cereus group</taxon>
    </lineage>
</organism>
<comment type="caution">
    <text evidence="1">The sequence shown here is derived from an EMBL/GenBank/DDBJ whole genome shotgun (WGS) entry which is preliminary data.</text>
</comment>
<dbReference type="Pfam" id="PF14414">
    <property type="entry name" value="WHH"/>
    <property type="match status" value="1"/>
</dbReference>
<dbReference type="InterPro" id="IPR032869">
    <property type="entry name" value="WHH_dom_containing"/>
</dbReference>
<accession>A0A2B1ISD9</accession>
<dbReference type="EMBL" id="NTQT01000010">
    <property type="protein sequence ID" value="PFC75552.1"/>
    <property type="molecule type" value="Genomic_DNA"/>
</dbReference>
<sequence>MAGVGNVSGGGQYSLKEAYQYMESKVVKGTGKDTLEVKFTKEQLATKPSYSPVPEKWMKKGGTVKIDEDGTWVYTNKKGQTPDGYPDFTEYAHPTVKPVEIEIASPTNRPSDYKNANIEAGLNKNSDPPVPALDKPPVGYIWHHHQDGKTMILVDKDIHREFTHAGGVSTVNGK</sequence>
<proteinExistence type="predicted"/>
<name>A0A2B1ISD9_BACCE</name>
<evidence type="ECO:0000313" key="2">
    <source>
        <dbReference type="Proteomes" id="UP000220226"/>
    </source>
</evidence>
<protein>
    <submittedName>
        <fullName evidence="1">RHS-family protein</fullName>
    </submittedName>
</protein>
<reference evidence="1 2" key="1">
    <citation type="submission" date="2017-09" db="EMBL/GenBank/DDBJ databases">
        <title>Large-scale bioinformatics analysis of Bacillus genomes uncovers conserved roles of natural products in bacterial physiology.</title>
        <authorList>
            <consortium name="Agbiome Team Llc"/>
            <person name="Bleich R.M."/>
            <person name="Grubbs K.J."/>
            <person name="Santa Maria K.C."/>
            <person name="Allen S.E."/>
            <person name="Farag S."/>
            <person name="Shank E.A."/>
            <person name="Bowers A."/>
        </authorList>
    </citation>
    <scope>NUCLEOTIDE SEQUENCE [LARGE SCALE GENOMIC DNA]</scope>
    <source>
        <strain evidence="1 2">AFS025165</strain>
    </source>
</reference>
<gene>
    <name evidence="1" type="ORF">CN290_08755</name>
</gene>